<reference evidence="5" key="1">
    <citation type="submission" date="2023-07" db="EMBL/GenBank/DDBJ databases">
        <title>Genomic Encyclopedia of Type Strains, Phase IV (KMG-IV): sequencing the most valuable type-strain genomes for metagenomic binning, comparative biology and taxonomic classification.</title>
        <authorList>
            <person name="Goeker M."/>
        </authorList>
    </citation>
    <scope>NUCLEOTIDE SEQUENCE</scope>
    <source>
        <strain evidence="5">DSM 24202</strain>
    </source>
</reference>
<dbReference type="Pfam" id="PF00005">
    <property type="entry name" value="ABC_tran"/>
    <property type="match status" value="1"/>
</dbReference>
<keyword evidence="3 5" id="KW-0067">ATP-binding</keyword>
<sequence>MKVTIAGVSKFFGQVRALHDVNLEIADGELFFLLGPSGCGKTTLLRCIGGFESVSSGQIMLNGEDVASRPANERNTAMVFQGYALWPHMTVAENVAFGLEMRKVPKDERERRVREALQRVQIEHLRQRKPNELSGGQQQRVALARTLVVEPGCLLLDEPLANLDAKLRRDMRREIRRLCKDSGLTGIYVTHDRQEALSMADRVAVLKDGVVEQVATPQDLYRRPASAFIANFIGETNFVSGTIKERSATGVLVETPCGLIRSSLSPEWAREGQDVLLSLRPEALSIGEGGDNTLSAVLRESTYLGEIANHVAEVAGGVELSFCELNPVSGGRAGEQVTLSVRASDVVVLPPSAER</sequence>
<dbReference type="GO" id="GO:0140359">
    <property type="term" value="F:ABC-type transporter activity"/>
    <property type="evidence" value="ECO:0007669"/>
    <property type="project" value="UniProtKB-ARBA"/>
</dbReference>
<dbReference type="Gene3D" id="3.40.50.300">
    <property type="entry name" value="P-loop containing nucleotide triphosphate hydrolases"/>
    <property type="match status" value="1"/>
</dbReference>
<dbReference type="EMBL" id="JAUSVL010000001">
    <property type="protein sequence ID" value="MDQ0287895.1"/>
    <property type="molecule type" value="Genomic_DNA"/>
</dbReference>
<dbReference type="SMART" id="SM00382">
    <property type="entry name" value="AAA"/>
    <property type="match status" value="1"/>
</dbReference>
<dbReference type="RefSeq" id="WP_307259052.1">
    <property type="nucleotide sequence ID" value="NZ_JAUSVL010000001.1"/>
</dbReference>
<evidence type="ECO:0000313" key="6">
    <source>
        <dbReference type="Proteomes" id="UP001238163"/>
    </source>
</evidence>
<dbReference type="Gene3D" id="2.40.50.140">
    <property type="entry name" value="Nucleic acid-binding proteins"/>
    <property type="match status" value="1"/>
</dbReference>
<dbReference type="InterPro" id="IPR027417">
    <property type="entry name" value="P-loop_NTPase"/>
</dbReference>
<evidence type="ECO:0000256" key="2">
    <source>
        <dbReference type="ARBA" id="ARBA00022741"/>
    </source>
</evidence>
<dbReference type="InterPro" id="IPR013611">
    <property type="entry name" value="Transp-assoc_OB_typ2"/>
</dbReference>
<dbReference type="SUPFAM" id="SSF50331">
    <property type="entry name" value="MOP-like"/>
    <property type="match status" value="1"/>
</dbReference>
<dbReference type="InterPro" id="IPR012340">
    <property type="entry name" value="NA-bd_OB-fold"/>
</dbReference>
<evidence type="ECO:0000256" key="3">
    <source>
        <dbReference type="ARBA" id="ARBA00022840"/>
    </source>
</evidence>
<keyword evidence="1" id="KW-0813">Transport</keyword>
<comment type="caution">
    <text evidence="5">The sequence shown here is derived from an EMBL/GenBank/DDBJ whole genome shotgun (WGS) entry which is preliminary data.</text>
</comment>
<dbReference type="Proteomes" id="UP001238163">
    <property type="component" value="Unassembled WGS sequence"/>
</dbReference>
<dbReference type="InterPro" id="IPR003593">
    <property type="entry name" value="AAA+_ATPase"/>
</dbReference>
<dbReference type="GO" id="GO:0016887">
    <property type="term" value="F:ATP hydrolysis activity"/>
    <property type="evidence" value="ECO:0007669"/>
    <property type="project" value="InterPro"/>
</dbReference>
<dbReference type="GO" id="GO:0043190">
    <property type="term" value="C:ATP-binding cassette (ABC) transporter complex"/>
    <property type="evidence" value="ECO:0007669"/>
    <property type="project" value="InterPro"/>
</dbReference>
<evidence type="ECO:0000259" key="4">
    <source>
        <dbReference type="PROSITE" id="PS50893"/>
    </source>
</evidence>
<feature type="domain" description="ABC transporter" evidence="4">
    <location>
        <begin position="3"/>
        <end position="233"/>
    </location>
</feature>
<dbReference type="AlphaFoldDB" id="A0AAE3VCC0"/>
<dbReference type="SUPFAM" id="SSF52540">
    <property type="entry name" value="P-loop containing nucleoside triphosphate hydrolases"/>
    <property type="match status" value="1"/>
</dbReference>
<dbReference type="PROSITE" id="PS50893">
    <property type="entry name" value="ABC_TRANSPORTER_2"/>
    <property type="match status" value="1"/>
</dbReference>
<proteinExistence type="predicted"/>
<gene>
    <name evidence="5" type="ORF">J3R75_000002</name>
</gene>
<name>A0AAE3VCC0_9BACT</name>
<protein>
    <submittedName>
        <fullName evidence="5">Iron(III) transport system ATP-binding protein</fullName>
    </submittedName>
</protein>
<dbReference type="Gene3D" id="2.40.50.100">
    <property type="match status" value="1"/>
</dbReference>
<dbReference type="GO" id="GO:0005524">
    <property type="term" value="F:ATP binding"/>
    <property type="evidence" value="ECO:0007669"/>
    <property type="project" value="UniProtKB-KW"/>
</dbReference>
<dbReference type="InterPro" id="IPR003439">
    <property type="entry name" value="ABC_transporter-like_ATP-bd"/>
</dbReference>
<dbReference type="FunFam" id="3.40.50.300:FF:000042">
    <property type="entry name" value="Maltose/maltodextrin ABC transporter, ATP-binding protein"/>
    <property type="match status" value="1"/>
</dbReference>
<dbReference type="Pfam" id="PF08402">
    <property type="entry name" value="TOBE_2"/>
    <property type="match status" value="1"/>
</dbReference>
<dbReference type="InterPro" id="IPR050093">
    <property type="entry name" value="ABC_SmlMolc_Importer"/>
</dbReference>
<dbReference type="InterPro" id="IPR008995">
    <property type="entry name" value="Mo/tungstate-bd_C_term_dom"/>
</dbReference>
<organism evidence="5 6">
    <name type="scientific">Oligosphaera ethanolica</name>
    <dbReference type="NCBI Taxonomy" id="760260"/>
    <lineage>
        <taxon>Bacteria</taxon>
        <taxon>Pseudomonadati</taxon>
        <taxon>Lentisphaerota</taxon>
        <taxon>Oligosphaeria</taxon>
        <taxon>Oligosphaerales</taxon>
        <taxon>Oligosphaeraceae</taxon>
        <taxon>Oligosphaera</taxon>
    </lineage>
</organism>
<evidence type="ECO:0000256" key="1">
    <source>
        <dbReference type="ARBA" id="ARBA00022448"/>
    </source>
</evidence>
<dbReference type="PANTHER" id="PTHR42781">
    <property type="entry name" value="SPERMIDINE/PUTRESCINE IMPORT ATP-BINDING PROTEIN POTA"/>
    <property type="match status" value="1"/>
</dbReference>
<dbReference type="InterPro" id="IPR017871">
    <property type="entry name" value="ABC_transporter-like_CS"/>
</dbReference>
<evidence type="ECO:0000313" key="5">
    <source>
        <dbReference type="EMBL" id="MDQ0287895.1"/>
    </source>
</evidence>
<keyword evidence="6" id="KW-1185">Reference proteome</keyword>
<keyword evidence="2" id="KW-0547">Nucleotide-binding</keyword>
<dbReference type="PROSITE" id="PS00211">
    <property type="entry name" value="ABC_TRANSPORTER_1"/>
    <property type="match status" value="1"/>
</dbReference>
<dbReference type="PANTHER" id="PTHR42781:SF4">
    <property type="entry name" value="SPERMIDINE_PUTRESCINE IMPORT ATP-BINDING PROTEIN POTA"/>
    <property type="match status" value="1"/>
</dbReference>
<accession>A0AAE3VCC0</accession>